<evidence type="ECO:0000313" key="2">
    <source>
        <dbReference type="Proteomes" id="UP000283383"/>
    </source>
</evidence>
<proteinExistence type="predicted"/>
<name>A0A420HL24_9PEZI</name>
<reference evidence="1 2" key="1">
    <citation type="journal article" date="2018" name="BMC Genomics">
        <title>Comparative genome analyses reveal sequence features reflecting distinct modes of host-adaptation between dicot and monocot powdery mildew.</title>
        <authorList>
            <person name="Wu Y."/>
            <person name="Ma X."/>
            <person name="Pan Z."/>
            <person name="Kale S.D."/>
            <person name="Song Y."/>
            <person name="King H."/>
            <person name="Zhang Q."/>
            <person name="Presley C."/>
            <person name="Deng X."/>
            <person name="Wei C.I."/>
            <person name="Xiao S."/>
        </authorList>
    </citation>
    <scope>NUCLEOTIDE SEQUENCE [LARGE SCALE GENOMIC DNA]</scope>
    <source>
        <strain evidence="1">UMSG3</strain>
    </source>
</reference>
<evidence type="ECO:0000313" key="1">
    <source>
        <dbReference type="EMBL" id="RKF58141.1"/>
    </source>
</evidence>
<dbReference type="EMBL" id="MCBQ01018396">
    <property type="protein sequence ID" value="RKF58141.1"/>
    <property type="molecule type" value="Genomic_DNA"/>
</dbReference>
<dbReference type="AlphaFoldDB" id="A0A420HL24"/>
<organism evidence="1 2">
    <name type="scientific">Golovinomyces cichoracearum</name>
    <dbReference type="NCBI Taxonomy" id="62708"/>
    <lineage>
        <taxon>Eukaryota</taxon>
        <taxon>Fungi</taxon>
        <taxon>Dikarya</taxon>
        <taxon>Ascomycota</taxon>
        <taxon>Pezizomycotina</taxon>
        <taxon>Leotiomycetes</taxon>
        <taxon>Erysiphales</taxon>
        <taxon>Erysiphaceae</taxon>
        <taxon>Golovinomyces</taxon>
    </lineage>
</organism>
<dbReference type="Proteomes" id="UP000283383">
    <property type="component" value="Unassembled WGS sequence"/>
</dbReference>
<accession>A0A420HL24</accession>
<sequence length="103" mass="12328">MEIETMDMRCFLYIKIRSLRVAKKQREKDTRELSIEERILELAEEGDTAKLLLNLEDNLESEETRELEPDDPFDFEIEDIYFAALEIKYRGFRYGDKKEAIQS</sequence>
<gene>
    <name evidence="1" type="ORF">GcM3_183002</name>
</gene>
<protein>
    <submittedName>
        <fullName evidence="1">Uncharacterized protein</fullName>
    </submittedName>
</protein>
<keyword evidence="2" id="KW-1185">Reference proteome</keyword>
<comment type="caution">
    <text evidence="1">The sequence shown here is derived from an EMBL/GenBank/DDBJ whole genome shotgun (WGS) entry which is preliminary data.</text>
</comment>